<dbReference type="Gene3D" id="2.50.20.10">
    <property type="entry name" value="Lipoprotein localisation LolA/LolB/LppX"/>
    <property type="match status" value="1"/>
</dbReference>
<evidence type="ECO:0000313" key="2">
    <source>
        <dbReference type="EMBL" id="MBB5322145.1"/>
    </source>
</evidence>
<organism evidence="2 3">
    <name type="scientific">Marinobacter oulmenensis</name>
    <dbReference type="NCBI Taxonomy" id="643747"/>
    <lineage>
        <taxon>Bacteria</taxon>
        <taxon>Pseudomonadati</taxon>
        <taxon>Pseudomonadota</taxon>
        <taxon>Gammaproteobacteria</taxon>
        <taxon>Pseudomonadales</taxon>
        <taxon>Marinobacteraceae</taxon>
        <taxon>Marinobacter</taxon>
    </lineage>
</organism>
<dbReference type="RefSeq" id="WP_183704962.1">
    <property type="nucleotide sequence ID" value="NZ_JACHFE010000006.1"/>
</dbReference>
<feature type="signal peptide" evidence="1">
    <location>
        <begin position="1"/>
        <end position="24"/>
    </location>
</feature>
<name>A0A840UIJ6_9GAMM</name>
<sequence length="453" mass="51095">MKTNKKLLATGVLAASLFAGQAWGAVSADEAAKLGDTLTPMGAEKAGNGGEIPAWDGGLSTAPAGYQDDGIYLNPFADEQPKFVIDQSNVDEYADKLSPGQVAMIRQYPEYKIPVYPTHRTATFPDHIQEETRENATTTELVAGGNGLENYDDATPFPIPQSGLEVIWNHITRYRGGAVQRSVGQVTPTESGDFSVVKFDEELVWNRYLDDYEPGQDDNVLFYFKQAITAPARLAGNVLLVHETINQVKEPRRAWIYNAGQRRVRRAPQVAYDGPGTAADGMRTSDNLDMFNGAPDRYNWELMGKKEMYIPYNSYKLVDRDLSYDDIIQPGHIDQDLARYELHRVWHVRATLKGGERHIYAQRDFYIDEDSWQAAVIDHYDGRGELWRVGEAHAMQFYDQDVPWYAVESLYDLLSGRYLVLGLTNEENNPYTFGIDRRSRDFTPAALRRAGLR</sequence>
<accession>A0A840UIJ6</accession>
<feature type="chain" id="PRO_5032960644" description="DUF1329 domain-containing protein" evidence="1">
    <location>
        <begin position="25"/>
        <end position="453"/>
    </location>
</feature>
<evidence type="ECO:0000256" key="1">
    <source>
        <dbReference type="SAM" id="SignalP"/>
    </source>
</evidence>
<keyword evidence="1" id="KW-0732">Signal</keyword>
<keyword evidence="3" id="KW-1185">Reference proteome</keyword>
<dbReference type="Pfam" id="PF07044">
    <property type="entry name" value="DUF1329"/>
    <property type="match status" value="1"/>
</dbReference>
<reference evidence="2 3" key="1">
    <citation type="submission" date="2020-08" db="EMBL/GenBank/DDBJ databases">
        <title>Genomic Encyclopedia of Type Strains, Phase IV (KMG-IV): sequencing the most valuable type-strain genomes for metagenomic binning, comparative biology and taxonomic classification.</title>
        <authorList>
            <person name="Goeker M."/>
        </authorList>
    </citation>
    <scope>NUCLEOTIDE SEQUENCE [LARGE SCALE GENOMIC DNA]</scope>
    <source>
        <strain evidence="2 3">DSM 22359</strain>
    </source>
</reference>
<comment type="caution">
    <text evidence="2">The sequence shown here is derived from an EMBL/GenBank/DDBJ whole genome shotgun (WGS) entry which is preliminary data.</text>
</comment>
<dbReference type="EMBL" id="JACHFE010000006">
    <property type="protein sequence ID" value="MBB5322145.1"/>
    <property type="molecule type" value="Genomic_DNA"/>
</dbReference>
<dbReference type="InterPro" id="IPR010752">
    <property type="entry name" value="DUF1329"/>
</dbReference>
<evidence type="ECO:0000313" key="3">
    <source>
        <dbReference type="Proteomes" id="UP000591735"/>
    </source>
</evidence>
<proteinExistence type="predicted"/>
<protein>
    <recommendedName>
        <fullName evidence="4">DUF1329 domain-containing protein</fullName>
    </recommendedName>
</protein>
<dbReference type="CDD" id="cd16329">
    <property type="entry name" value="LolA_like"/>
    <property type="match status" value="1"/>
</dbReference>
<dbReference type="AlphaFoldDB" id="A0A840UIJ6"/>
<gene>
    <name evidence="2" type="ORF">HNR38_002640</name>
</gene>
<evidence type="ECO:0008006" key="4">
    <source>
        <dbReference type="Google" id="ProtNLM"/>
    </source>
</evidence>
<dbReference type="Proteomes" id="UP000591735">
    <property type="component" value="Unassembled WGS sequence"/>
</dbReference>